<organism evidence="4 5">
    <name type="scientific">Chitinophaga cymbidii</name>
    <dbReference type="NCBI Taxonomy" id="1096750"/>
    <lineage>
        <taxon>Bacteria</taxon>
        <taxon>Pseudomonadati</taxon>
        <taxon>Bacteroidota</taxon>
        <taxon>Chitinophagia</taxon>
        <taxon>Chitinophagales</taxon>
        <taxon>Chitinophagaceae</taxon>
        <taxon>Chitinophaga</taxon>
    </lineage>
</organism>
<dbReference type="Proteomes" id="UP000321436">
    <property type="component" value="Unassembled WGS sequence"/>
</dbReference>
<keyword evidence="2" id="KW-0732">Signal</keyword>
<dbReference type="PANTHER" id="PTHR22939:SF129">
    <property type="entry name" value="SERINE PROTEASE HTRA2, MITOCHONDRIAL"/>
    <property type="match status" value="1"/>
</dbReference>
<evidence type="ECO:0000259" key="3">
    <source>
        <dbReference type="PROSITE" id="PS50106"/>
    </source>
</evidence>
<dbReference type="CDD" id="cd06779">
    <property type="entry name" value="cpPDZ_Deg_HtrA-like"/>
    <property type="match status" value="1"/>
</dbReference>
<comment type="similarity">
    <text evidence="1">Belongs to the peptidase S1C family.</text>
</comment>
<keyword evidence="5" id="KW-1185">Reference proteome</keyword>
<dbReference type="EMBL" id="BKAU01000001">
    <property type="protein sequence ID" value="GEP95371.1"/>
    <property type="molecule type" value="Genomic_DNA"/>
</dbReference>
<feature type="signal peptide" evidence="2">
    <location>
        <begin position="1"/>
        <end position="22"/>
    </location>
</feature>
<evidence type="ECO:0000313" key="5">
    <source>
        <dbReference type="Proteomes" id="UP000321436"/>
    </source>
</evidence>
<comment type="caution">
    <text evidence="4">The sequence shown here is derived from an EMBL/GenBank/DDBJ whole genome shotgun (WGS) entry which is preliminary data.</text>
</comment>
<dbReference type="SUPFAM" id="SSF50156">
    <property type="entry name" value="PDZ domain-like"/>
    <property type="match status" value="2"/>
</dbReference>
<dbReference type="InterPro" id="IPR036034">
    <property type="entry name" value="PDZ_sf"/>
</dbReference>
<feature type="domain" description="PDZ" evidence="3">
    <location>
        <begin position="232"/>
        <end position="284"/>
    </location>
</feature>
<evidence type="ECO:0000256" key="2">
    <source>
        <dbReference type="SAM" id="SignalP"/>
    </source>
</evidence>
<name>A0A512RI61_9BACT</name>
<dbReference type="PANTHER" id="PTHR22939">
    <property type="entry name" value="SERINE PROTEASE FAMILY S1C HTRA-RELATED"/>
    <property type="match status" value="1"/>
</dbReference>
<accession>A0A512RI61</accession>
<protein>
    <recommendedName>
        <fullName evidence="3">PDZ domain-containing protein</fullName>
    </recommendedName>
</protein>
<proteinExistence type="inferred from homology"/>
<feature type="domain" description="PDZ" evidence="3">
    <location>
        <begin position="113"/>
        <end position="169"/>
    </location>
</feature>
<evidence type="ECO:0000256" key="1">
    <source>
        <dbReference type="ARBA" id="ARBA00010541"/>
    </source>
</evidence>
<evidence type="ECO:0000313" key="4">
    <source>
        <dbReference type="EMBL" id="GEP95371.1"/>
    </source>
</evidence>
<dbReference type="RefSeq" id="WP_146859569.1">
    <property type="nucleotide sequence ID" value="NZ_BKAU01000001.1"/>
</dbReference>
<dbReference type="AlphaFoldDB" id="A0A512RI61"/>
<feature type="chain" id="PRO_5021759255" description="PDZ domain-containing protein" evidence="2">
    <location>
        <begin position="23"/>
        <end position="327"/>
    </location>
</feature>
<reference evidence="4 5" key="1">
    <citation type="submission" date="2019-07" db="EMBL/GenBank/DDBJ databases">
        <title>Whole genome shotgun sequence of Chitinophaga cymbidii NBRC 109752.</title>
        <authorList>
            <person name="Hosoyama A."/>
            <person name="Uohara A."/>
            <person name="Ohji S."/>
            <person name="Ichikawa N."/>
        </authorList>
    </citation>
    <scope>NUCLEOTIDE SEQUENCE [LARGE SCALE GENOMIC DNA]</scope>
    <source>
        <strain evidence="4 5">NBRC 109752</strain>
    </source>
</reference>
<dbReference type="Gene3D" id="2.30.42.10">
    <property type="match status" value="2"/>
</dbReference>
<dbReference type="SMART" id="SM00228">
    <property type="entry name" value="PDZ"/>
    <property type="match status" value="2"/>
</dbReference>
<dbReference type="InterPro" id="IPR001478">
    <property type="entry name" value="PDZ"/>
</dbReference>
<dbReference type="OrthoDB" id="9781273at2"/>
<sequence>MRRFLYTLGFTAITALALPAAAQDNRSDKMGEYDEIVIKRKDGNKNAKVTVEIKDGEVLVDGKKIEDYKNGSVIVQHRVITPRNGNAPESGEMLFPGMGDNAWSSITPNPAVLGVITEKQEAVGATITTVSEGSAAEKAGLKAGDVISRVNDKAINEPQELYEAIGELKPGDKVTVTYKRNGKENKATATLQKRENTQPRSFRIMPDGQDNNFFRFRTPDQRGRSPFGDFFRGNSGTRLGLSVQDTQDNTGAKVLGVTSGSAAAKAGFKENDIITEIGGQTVKNAKDVVESYRDNKDKGAITAKVKRNGNVQTLNITVPKQLNTENL</sequence>
<dbReference type="PROSITE" id="PS50106">
    <property type="entry name" value="PDZ"/>
    <property type="match status" value="2"/>
</dbReference>
<gene>
    <name evidence="4" type="ORF">CCY01nite_16310</name>
</gene>
<dbReference type="Pfam" id="PF13180">
    <property type="entry name" value="PDZ_2"/>
    <property type="match status" value="2"/>
</dbReference>